<organism evidence="1 2">
    <name type="scientific">Halomarina halobia</name>
    <dbReference type="NCBI Taxonomy" id="3033386"/>
    <lineage>
        <taxon>Archaea</taxon>
        <taxon>Methanobacteriati</taxon>
        <taxon>Methanobacteriota</taxon>
        <taxon>Stenosarchaea group</taxon>
        <taxon>Halobacteria</taxon>
        <taxon>Halobacteriales</taxon>
        <taxon>Natronomonadaceae</taxon>
        <taxon>Halomarina</taxon>
    </lineage>
</organism>
<evidence type="ECO:0000313" key="1">
    <source>
        <dbReference type="EMBL" id="MFC7319004.1"/>
    </source>
</evidence>
<evidence type="ECO:0000313" key="2">
    <source>
        <dbReference type="Proteomes" id="UP001596547"/>
    </source>
</evidence>
<protein>
    <submittedName>
        <fullName evidence="1">Uncharacterized protein</fullName>
    </submittedName>
</protein>
<dbReference type="Proteomes" id="UP001596547">
    <property type="component" value="Unassembled WGS sequence"/>
</dbReference>
<keyword evidence="2" id="KW-1185">Reference proteome</keyword>
<proteinExistence type="predicted"/>
<comment type="caution">
    <text evidence="1">The sequence shown here is derived from an EMBL/GenBank/DDBJ whole genome shotgun (WGS) entry which is preliminary data.</text>
</comment>
<dbReference type="EMBL" id="JBHTBF010000003">
    <property type="protein sequence ID" value="MFC7319004.1"/>
    <property type="molecule type" value="Genomic_DNA"/>
</dbReference>
<gene>
    <name evidence="1" type="ORF">ACFQPE_19720</name>
</gene>
<accession>A0ABD6AEL1</accession>
<dbReference type="AlphaFoldDB" id="A0ABD6AEL1"/>
<sequence>MSSEFDSLFHLFLSHAISVSDHLSLSFDDGKRSISRRWPSIPVKALLPTVIEGELPDVRFELHHLFPIGERSWMHDIHTGVMAPLI</sequence>
<reference evidence="1 2" key="1">
    <citation type="journal article" date="2019" name="Int. J. Syst. Evol. Microbiol.">
        <title>The Global Catalogue of Microorganisms (GCM) 10K type strain sequencing project: providing services to taxonomists for standard genome sequencing and annotation.</title>
        <authorList>
            <consortium name="The Broad Institute Genomics Platform"/>
            <consortium name="The Broad Institute Genome Sequencing Center for Infectious Disease"/>
            <person name="Wu L."/>
            <person name="Ma J."/>
        </authorList>
    </citation>
    <scope>NUCLEOTIDE SEQUENCE [LARGE SCALE GENOMIC DNA]</scope>
    <source>
        <strain evidence="1 2">PSR21</strain>
    </source>
</reference>
<name>A0ABD6AEL1_9EURY</name>